<evidence type="ECO:0000313" key="3">
    <source>
        <dbReference type="EMBL" id="CAB4319003.1"/>
    </source>
</evidence>
<dbReference type="AlphaFoldDB" id="A0A6J5VI65"/>
<proteinExistence type="predicted"/>
<reference evidence="2 4" key="2">
    <citation type="submission" date="2020-05" db="EMBL/GenBank/DDBJ databases">
        <authorList>
            <person name="Campoy J."/>
            <person name="Schneeberger K."/>
            <person name="Spophaly S."/>
        </authorList>
    </citation>
    <scope>NUCLEOTIDE SEQUENCE [LARGE SCALE GENOMIC DNA]</scope>
    <source>
        <strain evidence="2">PruArmRojPasFocal</strain>
    </source>
</reference>
<evidence type="ECO:0000256" key="1">
    <source>
        <dbReference type="SAM" id="MobiDB-lite"/>
    </source>
</evidence>
<organism evidence="2 4">
    <name type="scientific">Prunus armeniaca</name>
    <name type="common">Apricot</name>
    <name type="synonym">Armeniaca vulgaris</name>
    <dbReference type="NCBI Taxonomy" id="36596"/>
    <lineage>
        <taxon>Eukaryota</taxon>
        <taxon>Viridiplantae</taxon>
        <taxon>Streptophyta</taxon>
        <taxon>Embryophyta</taxon>
        <taxon>Tracheophyta</taxon>
        <taxon>Spermatophyta</taxon>
        <taxon>Magnoliopsida</taxon>
        <taxon>eudicotyledons</taxon>
        <taxon>Gunneridae</taxon>
        <taxon>Pentapetalae</taxon>
        <taxon>rosids</taxon>
        <taxon>fabids</taxon>
        <taxon>Rosales</taxon>
        <taxon>Rosaceae</taxon>
        <taxon>Amygdaloideae</taxon>
        <taxon>Amygdaleae</taxon>
        <taxon>Prunus</taxon>
    </lineage>
</organism>
<evidence type="ECO:0000313" key="5">
    <source>
        <dbReference type="Proteomes" id="UP000507245"/>
    </source>
</evidence>
<reference evidence="5" key="1">
    <citation type="journal article" date="2020" name="Genome Biol.">
        <title>Gamete binning: chromosome-level and haplotype-resolved genome assembly enabled by high-throughput single-cell sequencing of gamete genomes.</title>
        <authorList>
            <person name="Campoy J.A."/>
            <person name="Sun H."/>
            <person name="Goel M."/>
            <person name="Jiao W.-B."/>
            <person name="Folz-Donahue K."/>
            <person name="Wang N."/>
            <person name="Rubio M."/>
            <person name="Liu C."/>
            <person name="Kukat C."/>
            <person name="Ruiz D."/>
            <person name="Huettel B."/>
            <person name="Schneeberger K."/>
        </authorList>
    </citation>
    <scope>NUCLEOTIDE SEQUENCE [LARGE SCALE GENOMIC DNA]</scope>
    <source>
        <strain evidence="5">cv. Rojo Pasion</strain>
    </source>
</reference>
<evidence type="ECO:0000313" key="4">
    <source>
        <dbReference type="Proteomes" id="UP000507222"/>
    </source>
</evidence>
<name>A0A6J5VI65_PRUAR</name>
<keyword evidence="5" id="KW-1185">Reference proteome</keyword>
<accession>A0A6J5VI65</accession>
<dbReference type="EMBL" id="CAEKDK010000007">
    <property type="protein sequence ID" value="CAB4288636.1"/>
    <property type="molecule type" value="Genomic_DNA"/>
</dbReference>
<dbReference type="EMBL" id="CAEKKB010000007">
    <property type="protein sequence ID" value="CAB4319003.1"/>
    <property type="molecule type" value="Genomic_DNA"/>
</dbReference>
<feature type="region of interest" description="Disordered" evidence="1">
    <location>
        <begin position="25"/>
        <end position="44"/>
    </location>
</feature>
<dbReference type="Proteomes" id="UP000507245">
    <property type="component" value="Unassembled WGS sequence"/>
</dbReference>
<sequence>MSSCSLSCPPYRLYGCKSKVIAKTSVTSPSGDSQSSEVKTNQFTQAQSKPFINSDLGHVSLYYITVTNPNTQHRNHRPALELFGLERETEAQMP</sequence>
<gene>
    <name evidence="2" type="ORF">CURHAP_LOCUS46836</name>
    <name evidence="3" type="ORF">ORAREDHAP_LOCUS46166</name>
</gene>
<dbReference type="Proteomes" id="UP000507222">
    <property type="component" value="Unassembled WGS sequence"/>
</dbReference>
<evidence type="ECO:0000313" key="2">
    <source>
        <dbReference type="EMBL" id="CAB4288636.1"/>
    </source>
</evidence>
<protein>
    <submittedName>
        <fullName evidence="2">Uncharacterized protein</fullName>
    </submittedName>
</protein>